<sequence>MKIVVTAADDNGLKAKLDSRFGRASYFAFVDTKDDSVEFIKNDAKNASSGAGVQAAQTVADTGADVLISGNIGPKAFDGLSRTDLEIYSGPEESIQKVIDEYQLGNLEQLESATKSAHAGLN</sequence>
<dbReference type="Proteomes" id="UP000774000">
    <property type="component" value="Unassembled WGS sequence"/>
</dbReference>
<keyword evidence="3" id="KW-1185">Reference proteome</keyword>
<gene>
    <name evidence="2" type="ORF">JOC47_001232</name>
</gene>
<dbReference type="Pfam" id="PF02579">
    <property type="entry name" value="Nitro_FeMo-Co"/>
    <property type="match status" value="1"/>
</dbReference>
<feature type="domain" description="Dinitrogenase iron-molybdenum cofactor biosynthesis" evidence="1">
    <location>
        <begin position="15"/>
        <end position="103"/>
    </location>
</feature>
<dbReference type="CDD" id="cd00851">
    <property type="entry name" value="MTH1175"/>
    <property type="match status" value="1"/>
</dbReference>
<dbReference type="InterPro" id="IPR036105">
    <property type="entry name" value="DiNase_FeMo-co_biosyn_sf"/>
</dbReference>
<dbReference type="PANTHER" id="PTHR42983:SF1">
    <property type="entry name" value="IRON-MOLYBDENUM PROTEIN"/>
    <property type="match status" value="1"/>
</dbReference>
<evidence type="ECO:0000313" key="2">
    <source>
        <dbReference type="EMBL" id="MBM7556389.1"/>
    </source>
</evidence>
<proteinExistence type="predicted"/>
<dbReference type="SUPFAM" id="SSF53146">
    <property type="entry name" value="Nitrogenase accessory factor-like"/>
    <property type="match status" value="1"/>
</dbReference>
<dbReference type="Gene3D" id="3.30.420.130">
    <property type="entry name" value="Dinitrogenase iron-molybdenum cofactor biosynthesis domain"/>
    <property type="match status" value="1"/>
</dbReference>
<organism evidence="2 3">
    <name type="scientific">Halanaerobacter jeridensis</name>
    <dbReference type="NCBI Taxonomy" id="706427"/>
    <lineage>
        <taxon>Bacteria</taxon>
        <taxon>Bacillati</taxon>
        <taxon>Bacillota</taxon>
        <taxon>Clostridia</taxon>
        <taxon>Halanaerobiales</taxon>
        <taxon>Halobacteroidaceae</taxon>
        <taxon>Halanaerobacter</taxon>
    </lineage>
</organism>
<evidence type="ECO:0000313" key="3">
    <source>
        <dbReference type="Proteomes" id="UP000774000"/>
    </source>
</evidence>
<evidence type="ECO:0000259" key="1">
    <source>
        <dbReference type="Pfam" id="PF02579"/>
    </source>
</evidence>
<dbReference type="RefSeq" id="WP_204701169.1">
    <property type="nucleotide sequence ID" value="NZ_JAFBDQ010000005.1"/>
</dbReference>
<dbReference type="EMBL" id="JAFBDQ010000005">
    <property type="protein sequence ID" value="MBM7556389.1"/>
    <property type="molecule type" value="Genomic_DNA"/>
</dbReference>
<accession>A0A939BQJ4</accession>
<protein>
    <submittedName>
        <fullName evidence="2">Fe-Mo cluster-binding NifX family protein</fullName>
    </submittedName>
</protein>
<dbReference type="InterPro" id="IPR033913">
    <property type="entry name" value="MTH1175_dom"/>
</dbReference>
<dbReference type="InterPro" id="IPR003731">
    <property type="entry name" value="Di-Nase_FeMo-co_biosynth"/>
</dbReference>
<comment type="caution">
    <text evidence="2">The sequence shown here is derived from an EMBL/GenBank/DDBJ whole genome shotgun (WGS) entry which is preliminary data.</text>
</comment>
<dbReference type="PANTHER" id="PTHR42983">
    <property type="entry name" value="DINITROGENASE IRON-MOLYBDENUM COFACTOR PROTEIN-RELATED"/>
    <property type="match status" value="1"/>
</dbReference>
<reference evidence="2" key="1">
    <citation type="submission" date="2021-01" db="EMBL/GenBank/DDBJ databases">
        <title>Genomic Encyclopedia of Type Strains, Phase IV (KMG-IV): sequencing the most valuable type-strain genomes for metagenomic binning, comparative biology and taxonomic classification.</title>
        <authorList>
            <person name="Goeker M."/>
        </authorList>
    </citation>
    <scope>NUCLEOTIDE SEQUENCE</scope>
    <source>
        <strain evidence="2">DSM 23230</strain>
    </source>
</reference>
<name>A0A939BQJ4_9FIRM</name>
<dbReference type="AlphaFoldDB" id="A0A939BQJ4"/>